<feature type="region of interest" description="Disordered" evidence="1">
    <location>
        <begin position="364"/>
        <end position="391"/>
    </location>
</feature>
<dbReference type="PANTHER" id="PTHR33096">
    <property type="entry name" value="CXC2 DOMAIN-CONTAINING PROTEIN"/>
    <property type="match status" value="1"/>
</dbReference>
<dbReference type="EMBL" id="JARKIE010000246">
    <property type="protein sequence ID" value="KAJ7661812.1"/>
    <property type="molecule type" value="Genomic_DNA"/>
</dbReference>
<dbReference type="AlphaFoldDB" id="A0AAD7G6Z5"/>
<evidence type="ECO:0000313" key="3">
    <source>
        <dbReference type="Proteomes" id="UP001221757"/>
    </source>
</evidence>
<sequence length="546" mass="60710">MEKMPEELRLAEGIEMQFRLPVWHASAHETECQVQNSLPYVDGVGRTDGEGIERTWSGLNPVAWATNKMGKGARRDALEDRIDHHNWEKNIRQGDMLAWKLVVAIEERDCQVAGFEEVDSTLRSEVHALWQDKVDAWKADKSKLSSYEPVGGRRSGPSEVTVRLDLKKDEANEVGEGVGVHCKGVTAFLVVGQQLEELQRVIKAELKGRTLLAGNQTNRVKELRMVLLAQLRTFRALQARHMPGGALTAEEEEETRDAETAGGGAGARVHGGVGGEGGDIVSGAVHEHPRYPPKLSARKTPSHSVSQQQCRGANASDSLEYADQSDWGTDRGNSDQVQEGLTRVGTLEGSAILRGEGVAGADVGGCDVERGGGERRKSMAPVGHDREQQVSPQECADSICEEQEEEFDVLDLNSGWGGDQARTRQRYTTNATNHRIIAVRVEWLKVLTRKDRWTEEVQLLREEMQRVMRYLWWKGTWWEGRRYSRGASVPAEVRAGLDAYAGRQATLHRQIACRFKIAWDTSASVVIREVVQEDTILAELSPPEEV</sequence>
<dbReference type="Pfam" id="PF18758">
    <property type="entry name" value="KDZ"/>
    <property type="match status" value="1"/>
</dbReference>
<dbReference type="Proteomes" id="UP001221757">
    <property type="component" value="Unassembled WGS sequence"/>
</dbReference>
<evidence type="ECO:0000256" key="1">
    <source>
        <dbReference type="SAM" id="MobiDB-lite"/>
    </source>
</evidence>
<dbReference type="InterPro" id="IPR040521">
    <property type="entry name" value="KDZ"/>
</dbReference>
<proteinExistence type="predicted"/>
<accession>A0AAD7G6Z5</accession>
<feature type="compositionally biased region" description="Basic and acidic residues" evidence="1">
    <location>
        <begin position="367"/>
        <end position="388"/>
    </location>
</feature>
<reference evidence="2" key="1">
    <citation type="submission" date="2023-03" db="EMBL/GenBank/DDBJ databases">
        <title>Massive genome expansion in bonnet fungi (Mycena s.s.) driven by repeated elements and novel gene families across ecological guilds.</title>
        <authorList>
            <consortium name="Lawrence Berkeley National Laboratory"/>
            <person name="Harder C.B."/>
            <person name="Miyauchi S."/>
            <person name="Viragh M."/>
            <person name="Kuo A."/>
            <person name="Thoen E."/>
            <person name="Andreopoulos B."/>
            <person name="Lu D."/>
            <person name="Skrede I."/>
            <person name="Drula E."/>
            <person name="Henrissat B."/>
            <person name="Morin E."/>
            <person name="Kohler A."/>
            <person name="Barry K."/>
            <person name="LaButti K."/>
            <person name="Morin E."/>
            <person name="Salamov A."/>
            <person name="Lipzen A."/>
            <person name="Mereny Z."/>
            <person name="Hegedus B."/>
            <person name="Baldrian P."/>
            <person name="Stursova M."/>
            <person name="Weitz H."/>
            <person name="Taylor A."/>
            <person name="Grigoriev I.V."/>
            <person name="Nagy L.G."/>
            <person name="Martin F."/>
            <person name="Kauserud H."/>
        </authorList>
    </citation>
    <scope>NUCLEOTIDE SEQUENCE</scope>
    <source>
        <strain evidence="2">CBHHK067</strain>
    </source>
</reference>
<keyword evidence="3" id="KW-1185">Reference proteome</keyword>
<feature type="compositionally biased region" description="Gly residues" evidence="1">
    <location>
        <begin position="261"/>
        <end position="280"/>
    </location>
</feature>
<gene>
    <name evidence="2" type="ORF">B0H17DRAFT_1144536</name>
</gene>
<feature type="compositionally biased region" description="Polar residues" evidence="1">
    <location>
        <begin position="302"/>
        <end position="317"/>
    </location>
</feature>
<protein>
    <submittedName>
        <fullName evidence="2">Uncharacterized protein</fullName>
    </submittedName>
</protein>
<comment type="caution">
    <text evidence="2">The sequence shown here is derived from an EMBL/GenBank/DDBJ whole genome shotgun (WGS) entry which is preliminary data.</text>
</comment>
<organism evidence="2 3">
    <name type="scientific">Mycena rosella</name>
    <name type="common">Pink bonnet</name>
    <name type="synonym">Agaricus rosellus</name>
    <dbReference type="NCBI Taxonomy" id="1033263"/>
    <lineage>
        <taxon>Eukaryota</taxon>
        <taxon>Fungi</taxon>
        <taxon>Dikarya</taxon>
        <taxon>Basidiomycota</taxon>
        <taxon>Agaricomycotina</taxon>
        <taxon>Agaricomycetes</taxon>
        <taxon>Agaricomycetidae</taxon>
        <taxon>Agaricales</taxon>
        <taxon>Marasmiineae</taxon>
        <taxon>Mycenaceae</taxon>
        <taxon>Mycena</taxon>
    </lineage>
</organism>
<evidence type="ECO:0000313" key="2">
    <source>
        <dbReference type="EMBL" id="KAJ7661812.1"/>
    </source>
</evidence>
<feature type="region of interest" description="Disordered" evidence="1">
    <location>
        <begin position="243"/>
        <end position="343"/>
    </location>
</feature>
<name>A0AAD7G6Z5_MYCRO</name>
<dbReference type="PANTHER" id="PTHR33096:SF1">
    <property type="entry name" value="CXC1-LIKE CYSTEINE CLUSTER ASSOCIATED WITH KDZ TRANSPOSASES DOMAIN-CONTAINING PROTEIN"/>
    <property type="match status" value="1"/>
</dbReference>